<accession>A0A839ES51</accession>
<name>A0A839ES51_9HYPH</name>
<sequence length="85" mass="9635">MMTDTHTNDATEWPSFAQELGRKSLETVETWVKRYNARKITARELFILVSAIYDSVSGLVPRDDLDVIGAVHEELRQASKKAKAK</sequence>
<protein>
    <submittedName>
        <fullName evidence="1">Uncharacterized protein</fullName>
    </submittedName>
</protein>
<evidence type="ECO:0000313" key="2">
    <source>
        <dbReference type="Proteomes" id="UP000549052"/>
    </source>
</evidence>
<gene>
    <name evidence="1" type="ORF">FHW16_005377</name>
</gene>
<dbReference type="AlphaFoldDB" id="A0A839ES51"/>
<evidence type="ECO:0000313" key="1">
    <source>
        <dbReference type="EMBL" id="MBA8881632.1"/>
    </source>
</evidence>
<keyword evidence="2" id="KW-1185">Reference proteome</keyword>
<organism evidence="1 2">
    <name type="scientific">Phyllobacterium myrsinacearum</name>
    <dbReference type="NCBI Taxonomy" id="28101"/>
    <lineage>
        <taxon>Bacteria</taxon>
        <taxon>Pseudomonadati</taxon>
        <taxon>Pseudomonadota</taxon>
        <taxon>Alphaproteobacteria</taxon>
        <taxon>Hyphomicrobiales</taxon>
        <taxon>Phyllobacteriaceae</taxon>
        <taxon>Phyllobacterium</taxon>
    </lineage>
</organism>
<reference evidence="1 2" key="1">
    <citation type="submission" date="2020-07" db="EMBL/GenBank/DDBJ databases">
        <title>Genomic Encyclopedia of Type Strains, Phase IV (KMG-V): Genome sequencing to study the core and pangenomes of soil and plant-associated prokaryotes.</title>
        <authorList>
            <person name="Whitman W."/>
        </authorList>
    </citation>
    <scope>NUCLEOTIDE SEQUENCE [LARGE SCALE GENOMIC DNA]</scope>
    <source>
        <strain evidence="1 2">AN3</strain>
    </source>
</reference>
<proteinExistence type="predicted"/>
<dbReference type="Proteomes" id="UP000549052">
    <property type="component" value="Unassembled WGS sequence"/>
</dbReference>
<dbReference type="EMBL" id="JACGXN010000016">
    <property type="protein sequence ID" value="MBA8881632.1"/>
    <property type="molecule type" value="Genomic_DNA"/>
</dbReference>
<comment type="caution">
    <text evidence="1">The sequence shown here is derived from an EMBL/GenBank/DDBJ whole genome shotgun (WGS) entry which is preliminary data.</text>
</comment>
<dbReference type="RefSeq" id="WP_210278284.1">
    <property type="nucleotide sequence ID" value="NZ_JACGXN010000016.1"/>
</dbReference>